<dbReference type="EMBL" id="CAJNOK010000043">
    <property type="protein sequence ID" value="CAF0724888.1"/>
    <property type="molecule type" value="Genomic_DNA"/>
</dbReference>
<evidence type="ECO:0000259" key="4">
    <source>
        <dbReference type="SMART" id="SM00838"/>
    </source>
</evidence>
<sequence>VSCAADRTQSVLNDLARRKSEFLDVNQGNKNEMSTILTRTPLSELIGYSSSLRSLASGQANFTMDLDGYDSTVSEQKQQLLQKSGQL</sequence>
<dbReference type="SMART" id="SM00838">
    <property type="entry name" value="EFG_C"/>
    <property type="match status" value="1"/>
</dbReference>
<dbReference type="GO" id="GO:0032790">
    <property type="term" value="P:ribosome disassembly"/>
    <property type="evidence" value="ECO:0007669"/>
    <property type="project" value="TreeGrafter"/>
</dbReference>
<proteinExistence type="predicted"/>
<dbReference type="InterPro" id="IPR000640">
    <property type="entry name" value="EFG_V-like"/>
</dbReference>
<dbReference type="InterPro" id="IPR035649">
    <property type="entry name" value="EFG_V"/>
</dbReference>
<evidence type="ECO:0000256" key="3">
    <source>
        <dbReference type="ARBA" id="ARBA00023134"/>
    </source>
</evidence>
<gene>
    <name evidence="6" type="ORF">GPM918_LOCUS9501</name>
    <name evidence="5" type="ORF">OVA965_LOCUS349</name>
    <name evidence="8" type="ORF">SRO942_LOCUS9502</name>
    <name evidence="7" type="ORF">TMI583_LOCUS349</name>
</gene>
<dbReference type="PANTHER" id="PTHR43261:SF1">
    <property type="entry name" value="RIBOSOME-RELEASING FACTOR 2, MITOCHONDRIAL"/>
    <property type="match status" value="1"/>
</dbReference>
<evidence type="ECO:0000313" key="9">
    <source>
        <dbReference type="Proteomes" id="UP000663829"/>
    </source>
</evidence>
<keyword evidence="3" id="KW-0342">GTP-binding</keyword>
<dbReference type="EMBL" id="CAJOBC010001772">
    <property type="protein sequence ID" value="CAF3697891.1"/>
    <property type="molecule type" value="Genomic_DNA"/>
</dbReference>
<dbReference type="OrthoDB" id="198619at2759"/>
<dbReference type="PANTHER" id="PTHR43261">
    <property type="entry name" value="TRANSLATION ELONGATION FACTOR G-RELATED"/>
    <property type="match status" value="1"/>
</dbReference>
<dbReference type="Pfam" id="PF00679">
    <property type="entry name" value="EFG_C"/>
    <property type="match status" value="1"/>
</dbReference>
<dbReference type="CDD" id="cd03713">
    <property type="entry name" value="EFG_mtEFG_C"/>
    <property type="match status" value="1"/>
</dbReference>
<feature type="domain" description="Elongation factor EFG" evidence="4">
    <location>
        <begin position="1"/>
        <end position="80"/>
    </location>
</feature>
<dbReference type="EMBL" id="CAJNOQ010001772">
    <property type="protein sequence ID" value="CAF0918062.1"/>
    <property type="molecule type" value="Genomic_DNA"/>
</dbReference>
<feature type="non-terminal residue" evidence="6">
    <location>
        <position position="1"/>
    </location>
</feature>
<reference evidence="6" key="1">
    <citation type="submission" date="2021-02" db="EMBL/GenBank/DDBJ databases">
        <authorList>
            <person name="Nowell W R."/>
        </authorList>
    </citation>
    <scope>NUCLEOTIDE SEQUENCE</scope>
</reference>
<dbReference type="Proteomes" id="UP000677228">
    <property type="component" value="Unassembled WGS sequence"/>
</dbReference>
<keyword evidence="9" id="KW-1185">Reference proteome</keyword>
<dbReference type="EMBL" id="CAJOBA010000043">
    <property type="protein sequence ID" value="CAF3497949.1"/>
    <property type="molecule type" value="Genomic_DNA"/>
</dbReference>
<dbReference type="GO" id="GO:0005525">
    <property type="term" value="F:GTP binding"/>
    <property type="evidence" value="ECO:0007669"/>
    <property type="project" value="UniProtKB-KW"/>
</dbReference>
<dbReference type="GO" id="GO:0005739">
    <property type="term" value="C:mitochondrion"/>
    <property type="evidence" value="ECO:0007669"/>
    <property type="project" value="TreeGrafter"/>
</dbReference>
<dbReference type="Proteomes" id="UP000682733">
    <property type="component" value="Unassembled WGS sequence"/>
</dbReference>
<evidence type="ECO:0000256" key="2">
    <source>
        <dbReference type="ARBA" id="ARBA00022917"/>
    </source>
</evidence>
<dbReference type="Proteomes" id="UP000681722">
    <property type="component" value="Unassembled WGS sequence"/>
</dbReference>
<evidence type="ECO:0000313" key="6">
    <source>
        <dbReference type="EMBL" id="CAF0918062.1"/>
    </source>
</evidence>
<evidence type="ECO:0000313" key="5">
    <source>
        <dbReference type="EMBL" id="CAF0724888.1"/>
    </source>
</evidence>
<dbReference type="GO" id="GO:0032543">
    <property type="term" value="P:mitochondrial translation"/>
    <property type="evidence" value="ECO:0007669"/>
    <property type="project" value="TreeGrafter"/>
</dbReference>
<name>A0A814AXA8_9BILA</name>
<dbReference type="SUPFAM" id="SSF54980">
    <property type="entry name" value="EF-G C-terminal domain-like"/>
    <property type="match status" value="1"/>
</dbReference>
<dbReference type="AlphaFoldDB" id="A0A814AXA8"/>
<evidence type="ECO:0000313" key="8">
    <source>
        <dbReference type="EMBL" id="CAF3697891.1"/>
    </source>
</evidence>
<keyword evidence="2" id="KW-0648">Protein biosynthesis</keyword>
<comment type="caution">
    <text evidence="6">The sequence shown here is derived from an EMBL/GenBank/DDBJ whole genome shotgun (WGS) entry which is preliminary data.</text>
</comment>
<organism evidence="6 9">
    <name type="scientific">Didymodactylos carnosus</name>
    <dbReference type="NCBI Taxonomy" id="1234261"/>
    <lineage>
        <taxon>Eukaryota</taxon>
        <taxon>Metazoa</taxon>
        <taxon>Spiralia</taxon>
        <taxon>Gnathifera</taxon>
        <taxon>Rotifera</taxon>
        <taxon>Eurotatoria</taxon>
        <taxon>Bdelloidea</taxon>
        <taxon>Philodinida</taxon>
        <taxon>Philodinidae</taxon>
        <taxon>Didymodactylos</taxon>
    </lineage>
</organism>
<dbReference type="GO" id="GO:0003924">
    <property type="term" value="F:GTPase activity"/>
    <property type="evidence" value="ECO:0007669"/>
    <property type="project" value="TreeGrafter"/>
</dbReference>
<dbReference type="Gene3D" id="3.30.70.240">
    <property type="match status" value="1"/>
</dbReference>
<keyword evidence="1" id="KW-0547">Nucleotide-binding</keyword>
<accession>A0A814AXA8</accession>
<protein>
    <recommendedName>
        <fullName evidence="4">Elongation factor EFG domain-containing protein</fullName>
    </recommendedName>
</protein>
<dbReference type="Proteomes" id="UP000663829">
    <property type="component" value="Unassembled WGS sequence"/>
</dbReference>
<evidence type="ECO:0000256" key="1">
    <source>
        <dbReference type="ARBA" id="ARBA00022741"/>
    </source>
</evidence>
<evidence type="ECO:0000313" key="7">
    <source>
        <dbReference type="EMBL" id="CAF3497949.1"/>
    </source>
</evidence>
<dbReference type="InterPro" id="IPR035647">
    <property type="entry name" value="EFG_III/V"/>
</dbReference>